<dbReference type="RefSeq" id="WP_137101786.1">
    <property type="nucleotide sequence ID" value="NZ_CP039865.1"/>
</dbReference>
<dbReference type="AlphaFoldDB" id="A0A4D7QL60"/>
<feature type="chain" id="PRO_5020808203" description="Cysteine rich repeat-containing protein" evidence="1">
    <location>
        <begin position="20"/>
        <end position="79"/>
    </location>
</feature>
<dbReference type="Pfam" id="PF00839">
    <property type="entry name" value="Cys_rich_FGFR"/>
    <property type="match status" value="1"/>
</dbReference>
<protein>
    <recommendedName>
        <fullName evidence="4">Cysteine rich repeat-containing protein</fullName>
    </recommendedName>
</protein>
<dbReference type="Proteomes" id="UP000298588">
    <property type="component" value="Chromosome"/>
</dbReference>
<accession>A0A4D7QL60</accession>
<dbReference type="GO" id="GO:0016020">
    <property type="term" value="C:membrane"/>
    <property type="evidence" value="ECO:0007669"/>
    <property type="project" value="InterPro"/>
</dbReference>
<keyword evidence="3" id="KW-1185">Reference proteome</keyword>
<evidence type="ECO:0000256" key="1">
    <source>
        <dbReference type="SAM" id="SignalP"/>
    </source>
</evidence>
<dbReference type="OrthoDB" id="7060861at2"/>
<dbReference type="InterPro" id="IPR001893">
    <property type="entry name" value="Cys-rich_GLG1_repeat"/>
</dbReference>
<evidence type="ECO:0008006" key="4">
    <source>
        <dbReference type="Google" id="ProtNLM"/>
    </source>
</evidence>
<evidence type="ECO:0000313" key="3">
    <source>
        <dbReference type="Proteomes" id="UP000298588"/>
    </source>
</evidence>
<dbReference type="EMBL" id="CP039865">
    <property type="protein sequence ID" value="QCK88460.1"/>
    <property type="molecule type" value="Genomic_DNA"/>
</dbReference>
<dbReference type="KEGG" id="paqt:E8L99_23225"/>
<reference evidence="2 3" key="1">
    <citation type="submission" date="2019-04" db="EMBL/GenBank/DDBJ databases">
        <title>Phreatobacter aquaticus sp. nov.</title>
        <authorList>
            <person name="Choi A."/>
            <person name="Baek K."/>
        </authorList>
    </citation>
    <scope>NUCLEOTIDE SEQUENCE [LARGE SCALE GENOMIC DNA]</scope>
    <source>
        <strain evidence="2 3">NMCR1094</strain>
    </source>
</reference>
<keyword evidence="1" id="KW-0732">Signal</keyword>
<evidence type="ECO:0000313" key="2">
    <source>
        <dbReference type="EMBL" id="QCK88460.1"/>
    </source>
</evidence>
<organism evidence="2 3">
    <name type="scientific">Phreatobacter aquaticus</name>
    <dbReference type="NCBI Taxonomy" id="2570229"/>
    <lineage>
        <taxon>Bacteria</taxon>
        <taxon>Pseudomonadati</taxon>
        <taxon>Pseudomonadota</taxon>
        <taxon>Alphaproteobacteria</taxon>
        <taxon>Hyphomicrobiales</taxon>
        <taxon>Phreatobacteraceae</taxon>
        <taxon>Phreatobacter</taxon>
    </lineage>
</organism>
<feature type="signal peptide" evidence="1">
    <location>
        <begin position="1"/>
        <end position="19"/>
    </location>
</feature>
<proteinExistence type="predicted"/>
<gene>
    <name evidence="2" type="ORF">E8L99_23225</name>
</gene>
<sequence>MTRLILIAGLALIAPAALAQEPNLSFSQKVQIYRACKPDLDRHCPDAGRDSTRVNACLRANQNRLASGCVTTIREAGFR</sequence>
<name>A0A4D7QL60_9HYPH</name>